<dbReference type="Proteomes" id="UP001318040">
    <property type="component" value="Chromosome 13"/>
</dbReference>
<evidence type="ECO:0000256" key="7">
    <source>
        <dbReference type="ARBA" id="ARBA00023179"/>
    </source>
</evidence>
<evidence type="ECO:0000313" key="11">
    <source>
        <dbReference type="RefSeq" id="XP_032809812.1"/>
    </source>
</evidence>
<keyword evidence="6" id="KW-0505">Motor protein</keyword>
<evidence type="ECO:0000256" key="1">
    <source>
        <dbReference type="ARBA" id="ARBA00004657"/>
    </source>
</evidence>
<dbReference type="SUPFAM" id="SSF90257">
    <property type="entry name" value="Myosin rod fragments"/>
    <property type="match status" value="1"/>
</dbReference>
<dbReference type="GO" id="GO:0016459">
    <property type="term" value="C:myosin complex"/>
    <property type="evidence" value="ECO:0007669"/>
    <property type="project" value="InterPro"/>
</dbReference>
<keyword evidence="7" id="KW-0514">Muscle protein</keyword>
<evidence type="ECO:0000256" key="4">
    <source>
        <dbReference type="ARBA" id="ARBA00023054"/>
    </source>
</evidence>
<evidence type="ECO:0000256" key="2">
    <source>
        <dbReference type="ARBA" id="ARBA00022433"/>
    </source>
</evidence>
<feature type="region of interest" description="Disordered" evidence="8">
    <location>
        <begin position="237"/>
        <end position="275"/>
    </location>
</feature>
<keyword evidence="2" id="KW-0787">Thick filament</keyword>
<comment type="subcellular location">
    <subcellularLocation>
        <location evidence="1">Cytoplasm</location>
        <location evidence="1">Myofibril</location>
    </subcellularLocation>
</comment>
<feature type="domain" description="Myosin tail" evidence="9">
    <location>
        <begin position="284"/>
        <end position="525"/>
    </location>
</feature>
<feature type="region of interest" description="Disordered" evidence="8">
    <location>
        <begin position="96"/>
        <end position="131"/>
    </location>
</feature>
<proteinExistence type="predicted"/>
<evidence type="ECO:0000259" key="9">
    <source>
        <dbReference type="Pfam" id="PF01576"/>
    </source>
</evidence>
<keyword evidence="5" id="KW-0518">Myosin</keyword>
<evidence type="ECO:0000256" key="8">
    <source>
        <dbReference type="SAM" id="MobiDB-lite"/>
    </source>
</evidence>
<evidence type="ECO:0000256" key="3">
    <source>
        <dbReference type="ARBA" id="ARBA00022490"/>
    </source>
</evidence>
<evidence type="ECO:0000256" key="6">
    <source>
        <dbReference type="ARBA" id="ARBA00023175"/>
    </source>
</evidence>
<feature type="compositionally biased region" description="Acidic residues" evidence="8">
    <location>
        <begin position="550"/>
        <end position="561"/>
    </location>
</feature>
<dbReference type="GO" id="GO:0005923">
    <property type="term" value="C:bicellular tight junction"/>
    <property type="evidence" value="ECO:0007669"/>
    <property type="project" value="TreeGrafter"/>
</dbReference>
<sequence length="567" mass="64001">MQQEEDAKINSIMSSALVQRSTGDTGVLVYTHAVIKHRPRPTGETPFTVPPRAAPLLEAEGGLTEGPQDTFTKAAAQNHLRSPRVRLEQSDWQLKENKAVPQQRQQLQATEAAAREAHRGPAGASRPSTSHTADVLRAEIIRLSERVSALEGELRRAHDALKQAEKAEKSLATEKVSLHKELEDTQGALERLSEGRLGVEGRLRNAERVAATLQRDKEELEQRGRQQQRTIERLHQELQAARQEASRASGSAELAGSRGGSGDVPGSEMERALQQKSRLQEMVENLTVELEDQTAERETLALQTRRLERRVGELEAELETAMAERDATFKQHKQLEDRNKELEMEYAEQCENLDLMMKKANRLREQKEELRVELEQKCVDIESLKNDNAALERQNDDLRGRVSELQSLGSPDQGALLCELEGRLRTLEAHLEATEREKEKLQAEGRRLEENVVDVTRRLQSERTQTNSEREQVKQQLWSLRQQGEESERQLEHALGMNKQLQHELNKQRSANEGHLVELGALRQDLRQRAAAPTTRSGQPLRSSSFPSEATEDPYANDDSDLPVAVF</sequence>
<name>A0AAJ7WU20_PETMA</name>
<keyword evidence="3" id="KW-0963">Cytoplasm</keyword>
<gene>
    <name evidence="11" type="primary">LOC116942218</name>
</gene>
<keyword evidence="4" id="KW-0175">Coiled coil</keyword>
<dbReference type="PANTHER" id="PTHR46349:SF6">
    <property type="entry name" value="MYOSIN-6-LIKE"/>
    <property type="match status" value="1"/>
</dbReference>
<dbReference type="PANTHER" id="PTHR46349">
    <property type="entry name" value="CINGULIN-LIKE PROTEIN 1-RELATED"/>
    <property type="match status" value="1"/>
</dbReference>
<dbReference type="AlphaFoldDB" id="A0AAJ7WU20"/>
<feature type="compositionally biased region" description="Polar residues" evidence="8">
    <location>
        <begin position="534"/>
        <end position="548"/>
    </location>
</feature>
<keyword evidence="10" id="KW-1185">Reference proteome</keyword>
<feature type="compositionally biased region" description="Polar residues" evidence="8">
    <location>
        <begin position="100"/>
        <end position="109"/>
    </location>
</feature>
<accession>A0AAJ7WU20</accession>
<dbReference type="Pfam" id="PF01576">
    <property type="entry name" value="Myosin_tail_1"/>
    <property type="match status" value="1"/>
</dbReference>
<evidence type="ECO:0000313" key="10">
    <source>
        <dbReference type="Proteomes" id="UP001318040"/>
    </source>
</evidence>
<evidence type="ECO:0000256" key="5">
    <source>
        <dbReference type="ARBA" id="ARBA00023123"/>
    </source>
</evidence>
<feature type="region of interest" description="Disordered" evidence="8">
    <location>
        <begin position="524"/>
        <end position="567"/>
    </location>
</feature>
<reference evidence="11" key="1">
    <citation type="submission" date="2025-08" db="UniProtKB">
        <authorList>
            <consortium name="RefSeq"/>
        </authorList>
    </citation>
    <scope>IDENTIFICATION</scope>
    <source>
        <tissue evidence="11">Sperm</tissue>
    </source>
</reference>
<protein>
    <submittedName>
        <fullName evidence="11">Cingulin-like</fullName>
    </submittedName>
</protein>
<organism evidence="10 11">
    <name type="scientific">Petromyzon marinus</name>
    <name type="common">Sea lamprey</name>
    <dbReference type="NCBI Taxonomy" id="7757"/>
    <lineage>
        <taxon>Eukaryota</taxon>
        <taxon>Metazoa</taxon>
        <taxon>Chordata</taxon>
        <taxon>Craniata</taxon>
        <taxon>Vertebrata</taxon>
        <taxon>Cyclostomata</taxon>
        <taxon>Hyperoartia</taxon>
        <taxon>Petromyzontiformes</taxon>
        <taxon>Petromyzontidae</taxon>
        <taxon>Petromyzon</taxon>
    </lineage>
</organism>
<dbReference type="InterPro" id="IPR002928">
    <property type="entry name" value="Myosin_tail"/>
</dbReference>
<dbReference type="RefSeq" id="XP_032809812.1">
    <property type="nucleotide sequence ID" value="XM_032953921.1"/>
</dbReference>
<dbReference type="KEGG" id="pmrn:116942218"/>